<feature type="domain" description="ApaG" evidence="3">
    <location>
        <begin position="12"/>
        <end position="136"/>
    </location>
</feature>
<keyword evidence="5" id="KW-1185">Reference proteome</keyword>
<dbReference type="Pfam" id="PF04379">
    <property type="entry name" value="DUF525"/>
    <property type="match status" value="1"/>
</dbReference>
<dbReference type="Gene3D" id="2.60.40.1470">
    <property type="entry name" value="ApaG domain"/>
    <property type="match status" value="1"/>
</dbReference>
<dbReference type="InterPro" id="IPR007474">
    <property type="entry name" value="ApaG_domain"/>
</dbReference>
<dbReference type="Proteomes" id="UP001203410">
    <property type="component" value="Unassembled WGS sequence"/>
</dbReference>
<dbReference type="NCBIfam" id="NF003967">
    <property type="entry name" value="PRK05461.1"/>
    <property type="match status" value="1"/>
</dbReference>
<dbReference type="SUPFAM" id="SSF110069">
    <property type="entry name" value="ApaG-like"/>
    <property type="match status" value="1"/>
</dbReference>
<dbReference type="PANTHER" id="PTHR14289">
    <property type="entry name" value="F-BOX ONLY PROTEIN 3"/>
    <property type="match status" value="1"/>
</dbReference>
<comment type="caution">
    <text evidence="4">The sequence shown here is derived from an EMBL/GenBank/DDBJ whole genome shotgun (WGS) entry which is preliminary data.</text>
</comment>
<sequence>MADTLALLFPNVAVTGELTVRVAVSFLPEQSAPEQDRWFWSYHIRIENDGERTVQLMERYWRIVDGRGNVHEVRGQGVVGEMPVITPGDSFDYVSGCPLDTPAGTMEGHYIFIDEEGDRVTADIPEFTLLSPLEPGLKS</sequence>
<dbReference type="RefSeq" id="WP_249902730.1">
    <property type="nucleotide sequence ID" value="NZ_JAMGBA010000001.1"/>
</dbReference>
<evidence type="ECO:0000313" key="5">
    <source>
        <dbReference type="Proteomes" id="UP001203410"/>
    </source>
</evidence>
<accession>A0ABT0RQR2</accession>
<evidence type="ECO:0000256" key="1">
    <source>
        <dbReference type="ARBA" id="ARBA00017693"/>
    </source>
</evidence>
<name>A0ABT0RQR2_9SPHN</name>
<evidence type="ECO:0000256" key="2">
    <source>
        <dbReference type="HAMAP-Rule" id="MF_00791"/>
    </source>
</evidence>
<dbReference type="InterPro" id="IPR023065">
    <property type="entry name" value="Uncharacterised_ApaG"/>
</dbReference>
<evidence type="ECO:0000259" key="3">
    <source>
        <dbReference type="PROSITE" id="PS51087"/>
    </source>
</evidence>
<dbReference type="InterPro" id="IPR036767">
    <property type="entry name" value="ApaG_sf"/>
</dbReference>
<organism evidence="4 5">
    <name type="scientific">Sphingomonas caseinilyticus</name>
    <dbReference type="NCBI Taxonomy" id="2908205"/>
    <lineage>
        <taxon>Bacteria</taxon>
        <taxon>Pseudomonadati</taxon>
        <taxon>Pseudomonadota</taxon>
        <taxon>Alphaproteobacteria</taxon>
        <taxon>Sphingomonadales</taxon>
        <taxon>Sphingomonadaceae</taxon>
        <taxon>Sphingomonas</taxon>
    </lineage>
</organism>
<reference evidence="4 5" key="1">
    <citation type="submission" date="2022-05" db="EMBL/GenBank/DDBJ databases">
        <authorList>
            <person name="Jo J.-H."/>
            <person name="Im W.-T."/>
        </authorList>
    </citation>
    <scope>NUCLEOTIDE SEQUENCE [LARGE SCALE GENOMIC DNA]</scope>
    <source>
        <strain evidence="4 5">NSE70-1</strain>
    </source>
</reference>
<proteinExistence type="inferred from homology"/>
<evidence type="ECO:0000313" key="4">
    <source>
        <dbReference type="EMBL" id="MCL6697355.1"/>
    </source>
</evidence>
<dbReference type="EMBL" id="JAMGBA010000001">
    <property type="protein sequence ID" value="MCL6697355.1"/>
    <property type="molecule type" value="Genomic_DNA"/>
</dbReference>
<gene>
    <name evidence="2 4" type="primary">apaG</name>
    <name evidence="4" type="ORF">LZ496_00925</name>
</gene>
<dbReference type="PROSITE" id="PS51087">
    <property type="entry name" value="APAG"/>
    <property type="match status" value="1"/>
</dbReference>
<dbReference type="PANTHER" id="PTHR14289:SF16">
    <property type="entry name" value="POLYMERASE DELTA-INTERACTING PROTEIN 2"/>
    <property type="match status" value="1"/>
</dbReference>
<dbReference type="HAMAP" id="MF_00791">
    <property type="entry name" value="ApaG"/>
    <property type="match status" value="1"/>
</dbReference>
<protein>
    <recommendedName>
        <fullName evidence="1 2">Protein ApaG</fullName>
    </recommendedName>
</protein>